<sequence length="323" mass="34207">MKNLKLTVRVAFTLLGLTLALAPREASAYRFIQNTAVGRTSSGYAVPCNDPTGFAHWGNSAISWRLNTANTVAGTSTALQNAMQSWTAVGGASHSLTYAGTTTAGFSTDGVNTILWARGNGCTGSCLAITALVLSAGQVITETDISFSTRYGWNTNGSNYDIEAVALHELGHTLGLHHTEVTGTPRPTMYASYFGIDGRTLENDDTSALQCSQNRYPPAAPAMAAQPVTEAVPSRATLRLSSRMRDGGVVMRYALEQSEDVRLEIFDVSGRSLATVVDGARGAGEHEVAWDGTSRSGRATAGVYFARLTTRSGLSGRTTVVLR</sequence>
<keyword evidence="7" id="KW-0482">Metalloprotease</keyword>
<dbReference type="SMART" id="SM00235">
    <property type="entry name" value="ZnMc"/>
    <property type="match status" value="1"/>
</dbReference>
<feature type="signal peptide" evidence="5">
    <location>
        <begin position="1"/>
        <end position="28"/>
    </location>
</feature>
<dbReference type="Gene3D" id="3.40.390.10">
    <property type="entry name" value="Collagenase (Catalytic Domain)"/>
    <property type="match status" value="1"/>
</dbReference>
<name>A0A933WCF4_UNCEI</name>
<evidence type="ECO:0000259" key="6">
    <source>
        <dbReference type="SMART" id="SM00235"/>
    </source>
</evidence>
<reference evidence="7" key="1">
    <citation type="submission" date="2020-07" db="EMBL/GenBank/DDBJ databases">
        <title>Huge and variable diversity of episymbiotic CPR bacteria and DPANN archaea in groundwater ecosystems.</title>
        <authorList>
            <person name="He C.Y."/>
            <person name="Keren R."/>
            <person name="Whittaker M."/>
            <person name="Farag I.F."/>
            <person name="Doudna J."/>
            <person name="Cate J.H.D."/>
            <person name="Banfield J.F."/>
        </authorList>
    </citation>
    <scope>NUCLEOTIDE SEQUENCE</scope>
    <source>
        <strain evidence="7">NC_groundwater_1813_Pr3_B-0.1um_71_17</strain>
    </source>
</reference>
<feature type="chain" id="PRO_5037886769" evidence="5">
    <location>
        <begin position="29"/>
        <end position="323"/>
    </location>
</feature>
<evidence type="ECO:0000256" key="5">
    <source>
        <dbReference type="SAM" id="SignalP"/>
    </source>
</evidence>
<dbReference type="InterPro" id="IPR025965">
    <property type="entry name" value="FlgD/Vpr_Ig-like"/>
</dbReference>
<gene>
    <name evidence="7" type="ORF">HZA61_17185</name>
</gene>
<feature type="domain" description="Peptidase metallopeptidase" evidence="6">
    <location>
        <begin position="53"/>
        <end position="218"/>
    </location>
</feature>
<dbReference type="InterPro" id="IPR024079">
    <property type="entry name" value="MetalloPept_cat_dom_sf"/>
</dbReference>
<keyword evidence="3" id="KW-0378">Hydrolase</keyword>
<dbReference type="InterPro" id="IPR001818">
    <property type="entry name" value="Pept_M10_metallopeptidase"/>
</dbReference>
<dbReference type="GO" id="GO:0031012">
    <property type="term" value="C:extracellular matrix"/>
    <property type="evidence" value="ECO:0007669"/>
    <property type="project" value="InterPro"/>
</dbReference>
<keyword evidence="4" id="KW-0862">Zinc</keyword>
<keyword evidence="1" id="KW-0645">Protease</keyword>
<evidence type="ECO:0000256" key="3">
    <source>
        <dbReference type="ARBA" id="ARBA00022801"/>
    </source>
</evidence>
<dbReference type="SUPFAM" id="SSF55486">
    <property type="entry name" value="Metalloproteases ('zincins'), catalytic domain"/>
    <property type="match status" value="1"/>
</dbReference>
<evidence type="ECO:0000256" key="2">
    <source>
        <dbReference type="ARBA" id="ARBA00022723"/>
    </source>
</evidence>
<dbReference type="GO" id="GO:0006508">
    <property type="term" value="P:proteolysis"/>
    <property type="evidence" value="ECO:0007669"/>
    <property type="project" value="UniProtKB-KW"/>
</dbReference>
<dbReference type="Pfam" id="PF13860">
    <property type="entry name" value="FlgD_ig"/>
    <property type="match status" value="1"/>
</dbReference>
<dbReference type="EMBL" id="JACRIW010000123">
    <property type="protein sequence ID" value="MBI5171224.1"/>
    <property type="molecule type" value="Genomic_DNA"/>
</dbReference>
<evidence type="ECO:0000256" key="4">
    <source>
        <dbReference type="ARBA" id="ARBA00022833"/>
    </source>
</evidence>
<protein>
    <submittedName>
        <fullName evidence="7">Matrixin family metalloprotease</fullName>
    </submittedName>
</protein>
<evidence type="ECO:0000256" key="1">
    <source>
        <dbReference type="ARBA" id="ARBA00022670"/>
    </source>
</evidence>
<dbReference type="AlphaFoldDB" id="A0A933WCF4"/>
<organism evidence="7 8">
    <name type="scientific">Eiseniibacteriota bacterium</name>
    <dbReference type="NCBI Taxonomy" id="2212470"/>
    <lineage>
        <taxon>Bacteria</taxon>
        <taxon>Candidatus Eiseniibacteriota</taxon>
    </lineage>
</organism>
<dbReference type="InterPro" id="IPR006026">
    <property type="entry name" value="Peptidase_Metallo"/>
</dbReference>
<dbReference type="Gene3D" id="2.60.40.4070">
    <property type="match status" value="1"/>
</dbReference>
<keyword evidence="2" id="KW-0479">Metal-binding</keyword>
<comment type="caution">
    <text evidence="7">The sequence shown here is derived from an EMBL/GenBank/DDBJ whole genome shotgun (WGS) entry which is preliminary data.</text>
</comment>
<evidence type="ECO:0000313" key="8">
    <source>
        <dbReference type="Proteomes" id="UP000696931"/>
    </source>
</evidence>
<proteinExistence type="predicted"/>
<dbReference type="GO" id="GO:0008270">
    <property type="term" value="F:zinc ion binding"/>
    <property type="evidence" value="ECO:0007669"/>
    <property type="project" value="InterPro"/>
</dbReference>
<keyword evidence="5" id="KW-0732">Signal</keyword>
<dbReference type="Proteomes" id="UP000696931">
    <property type="component" value="Unassembled WGS sequence"/>
</dbReference>
<dbReference type="GO" id="GO:0004222">
    <property type="term" value="F:metalloendopeptidase activity"/>
    <property type="evidence" value="ECO:0007669"/>
    <property type="project" value="InterPro"/>
</dbReference>
<dbReference type="Pfam" id="PF00413">
    <property type="entry name" value="Peptidase_M10"/>
    <property type="match status" value="1"/>
</dbReference>
<accession>A0A933WCF4</accession>
<evidence type="ECO:0000313" key="7">
    <source>
        <dbReference type="EMBL" id="MBI5171224.1"/>
    </source>
</evidence>